<keyword evidence="2" id="KW-0732">Signal</keyword>
<reference evidence="4 5" key="1">
    <citation type="submission" date="2024-09" db="EMBL/GenBank/DDBJ databases">
        <authorList>
            <person name="Sun Q."/>
            <person name="Mori K."/>
        </authorList>
    </citation>
    <scope>NUCLEOTIDE SEQUENCE [LARGE SCALE GENOMIC DNA]</scope>
    <source>
        <strain evidence="4 5">ATCC 51272</strain>
    </source>
</reference>
<organism evidence="4 5">
    <name type="scientific">Hallella seregens ATCC 51272</name>
    <dbReference type="NCBI Taxonomy" id="1336250"/>
    <lineage>
        <taxon>Bacteria</taxon>
        <taxon>Pseudomonadati</taxon>
        <taxon>Bacteroidota</taxon>
        <taxon>Bacteroidia</taxon>
        <taxon>Bacteroidales</taxon>
        <taxon>Prevotellaceae</taxon>
        <taxon>Hallella</taxon>
    </lineage>
</organism>
<keyword evidence="5" id="KW-1185">Reference proteome</keyword>
<feature type="domain" description="Bacterial alpha-L-rhamnosidase N-terminal" evidence="3">
    <location>
        <begin position="50"/>
        <end position="188"/>
    </location>
</feature>
<feature type="chain" id="PRO_5047144887" evidence="2">
    <location>
        <begin position="20"/>
        <end position="318"/>
    </location>
</feature>
<accession>A0ABV5ZND4</accession>
<dbReference type="RefSeq" id="WP_027952132.1">
    <property type="nucleotide sequence ID" value="NZ_JADU01000012.1"/>
</dbReference>
<proteinExistence type="predicted"/>
<evidence type="ECO:0000313" key="4">
    <source>
        <dbReference type="EMBL" id="MFB9898104.1"/>
    </source>
</evidence>
<evidence type="ECO:0000313" key="5">
    <source>
        <dbReference type="Proteomes" id="UP001589688"/>
    </source>
</evidence>
<evidence type="ECO:0000256" key="2">
    <source>
        <dbReference type="SAM" id="SignalP"/>
    </source>
</evidence>
<evidence type="ECO:0000259" key="3">
    <source>
        <dbReference type="Pfam" id="PF08531"/>
    </source>
</evidence>
<name>A0ABV5ZND4_9BACT</name>
<dbReference type="EMBL" id="JBHLZF010000002">
    <property type="protein sequence ID" value="MFB9898104.1"/>
    <property type="molecule type" value="Genomic_DNA"/>
</dbReference>
<sequence>MHRLTPFLALLLWAMPSAAQGFDTHWIRMPQPDSTSHVWFRQTYLPAGRARDASITVVTTGFFKLYVNECNVGRALYYPARATGDDAPVAMTFNVTPYLRSDTDVVAIAYSPAWPHLNSRQISVAFHGRAADGTPFCHWSDGNWLCRKANSCLTTDGRERVDGRRHNAAWRTAWFDPALWVSAETQADRSDEQPESSLPADKHRPTDGVAPHIVRRRGCSYIETVGKGVELEFGQGFHGRLRLTLRNALPGERICMDGLEYICSGEMDEQACPVFLTHNYRRPRLTGDSRFRRDQVTEAEALETSCASDSQRNTLPLH</sequence>
<dbReference type="Gene3D" id="2.60.120.260">
    <property type="entry name" value="Galactose-binding domain-like"/>
    <property type="match status" value="1"/>
</dbReference>
<protein>
    <submittedName>
        <fullName evidence="4">Alpha-L-rhamnosidase N-terminal domain-containing protein</fullName>
    </submittedName>
</protein>
<dbReference type="InterPro" id="IPR013737">
    <property type="entry name" value="Bac_rhamnosid_N"/>
</dbReference>
<feature type="signal peptide" evidence="2">
    <location>
        <begin position="1"/>
        <end position="19"/>
    </location>
</feature>
<gene>
    <name evidence="4" type="ORF">ACFFK8_09965</name>
</gene>
<feature type="region of interest" description="Disordered" evidence="1">
    <location>
        <begin position="185"/>
        <end position="209"/>
    </location>
</feature>
<dbReference type="Pfam" id="PF08531">
    <property type="entry name" value="Bac_rhamnosid_N"/>
    <property type="match status" value="1"/>
</dbReference>
<comment type="caution">
    <text evidence="4">The sequence shown here is derived from an EMBL/GenBank/DDBJ whole genome shotgun (WGS) entry which is preliminary data.</text>
</comment>
<evidence type="ECO:0000256" key="1">
    <source>
        <dbReference type="SAM" id="MobiDB-lite"/>
    </source>
</evidence>
<dbReference type="Proteomes" id="UP001589688">
    <property type="component" value="Unassembled WGS sequence"/>
</dbReference>